<dbReference type="InterPro" id="IPR036291">
    <property type="entry name" value="NAD(P)-bd_dom_sf"/>
</dbReference>
<dbReference type="Proteomes" id="UP000319986">
    <property type="component" value="Unassembled WGS sequence"/>
</dbReference>
<comment type="caution">
    <text evidence="4">The sequence shown here is derived from an EMBL/GenBank/DDBJ whole genome shotgun (WGS) entry which is preliminary data.</text>
</comment>
<dbReference type="EMBL" id="BJNT01000014">
    <property type="protein sequence ID" value="GEC86587.1"/>
    <property type="molecule type" value="Genomic_DNA"/>
</dbReference>
<keyword evidence="2" id="KW-0560">Oxidoreductase</keyword>
<dbReference type="RefSeq" id="WP_141330294.1">
    <property type="nucleotide sequence ID" value="NZ_BJNT01000014.1"/>
</dbReference>
<protein>
    <submittedName>
        <fullName evidence="4">Serine 3-dehydrogenase</fullName>
    </submittedName>
</protein>
<dbReference type="SUPFAM" id="SSF51735">
    <property type="entry name" value="NAD(P)-binding Rossmann-fold domains"/>
    <property type="match status" value="1"/>
</dbReference>
<dbReference type="Pfam" id="PF00106">
    <property type="entry name" value="adh_short"/>
    <property type="match status" value="1"/>
</dbReference>
<dbReference type="AlphaFoldDB" id="A0A4Y4C669"/>
<organism evidence="4 5">
    <name type="scientific">Corynebacterium variabile</name>
    <dbReference type="NCBI Taxonomy" id="1727"/>
    <lineage>
        <taxon>Bacteria</taxon>
        <taxon>Bacillati</taxon>
        <taxon>Actinomycetota</taxon>
        <taxon>Actinomycetes</taxon>
        <taxon>Mycobacteriales</taxon>
        <taxon>Corynebacteriaceae</taxon>
        <taxon>Corynebacterium</taxon>
    </lineage>
</organism>
<evidence type="ECO:0000256" key="1">
    <source>
        <dbReference type="ARBA" id="ARBA00006484"/>
    </source>
</evidence>
<evidence type="ECO:0000313" key="5">
    <source>
        <dbReference type="Proteomes" id="UP000319986"/>
    </source>
</evidence>
<dbReference type="PANTHER" id="PTHR42901">
    <property type="entry name" value="ALCOHOL DEHYDROGENASE"/>
    <property type="match status" value="1"/>
</dbReference>
<accession>A0A4Y4C669</accession>
<dbReference type="GO" id="GO:0016616">
    <property type="term" value="F:oxidoreductase activity, acting on the CH-OH group of donors, NAD or NADP as acceptor"/>
    <property type="evidence" value="ECO:0007669"/>
    <property type="project" value="UniProtKB-ARBA"/>
</dbReference>
<dbReference type="GeneID" id="82888034"/>
<dbReference type="PRINTS" id="PR00080">
    <property type="entry name" value="SDRFAMILY"/>
</dbReference>
<sequence>MNAPTPAAPVAVVTGASSGIGAATARALAAAGYQVVLGARRIEKLTEVAEECGGTALALDVTDQRSVDAFAAAVTETIGRCDLLVNNAGGAVGTEPVSEANVDDWQWMYDTNVLGTLRVTKALLPMLVASGDGQVMTIGSIAAREPYRGGAGYNAAKHGVAAMTRVLRLELLGQPVRVCEIDPGMANTEFSTVRFRGDTEAADNVYTGMEPLTAEDIADAIAWVATRPARVNIDQMLIMPRDQAAAQQIHRV</sequence>
<dbReference type="PRINTS" id="PR00081">
    <property type="entry name" value="GDHRDH"/>
</dbReference>
<gene>
    <name evidence="4" type="ORF">CVA01_19010</name>
</gene>
<dbReference type="PANTHER" id="PTHR42901:SF1">
    <property type="entry name" value="ALCOHOL DEHYDROGENASE"/>
    <property type="match status" value="1"/>
</dbReference>
<dbReference type="FunFam" id="3.40.50.720:FF:000047">
    <property type="entry name" value="NADP-dependent L-serine/L-allo-threonine dehydrogenase"/>
    <property type="match status" value="1"/>
</dbReference>
<evidence type="ECO:0000313" key="4">
    <source>
        <dbReference type="EMBL" id="GEC86587.1"/>
    </source>
</evidence>
<dbReference type="InterPro" id="IPR020904">
    <property type="entry name" value="Sc_DH/Rdtase_CS"/>
</dbReference>
<reference evidence="4 5" key="1">
    <citation type="submission" date="2019-06" db="EMBL/GenBank/DDBJ databases">
        <title>Whole genome shotgun sequence of Corynebacterium variabile NBRC 15286.</title>
        <authorList>
            <person name="Hosoyama A."/>
            <person name="Uohara A."/>
            <person name="Ohji S."/>
            <person name="Ichikawa N."/>
        </authorList>
    </citation>
    <scope>NUCLEOTIDE SEQUENCE [LARGE SCALE GENOMIC DNA]</scope>
    <source>
        <strain evidence="4 5">NBRC 15286</strain>
    </source>
</reference>
<evidence type="ECO:0000256" key="2">
    <source>
        <dbReference type="ARBA" id="ARBA00023002"/>
    </source>
</evidence>
<dbReference type="InterPro" id="IPR002347">
    <property type="entry name" value="SDR_fam"/>
</dbReference>
<comment type="similarity">
    <text evidence="1 3">Belongs to the short-chain dehydrogenases/reductases (SDR) family.</text>
</comment>
<dbReference type="Gene3D" id="3.40.50.720">
    <property type="entry name" value="NAD(P)-binding Rossmann-like Domain"/>
    <property type="match status" value="1"/>
</dbReference>
<name>A0A4Y4C669_9CORY</name>
<proteinExistence type="inferred from homology"/>
<dbReference type="PROSITE" id="PS00061">
    <property type="entry name" value="ADH_SHORT"/>
    <property type="match status" value="1"/>
</dbReference>
<evidence type="ECO:0000256" key="3">
    <source>
        <dbReference type="RuleBase" id="RU000363"/>
    </source>
</evidence>